<dbReference type="EMBL" id="SDMP01000021">
    <property type="protein sequence ID" value="RYQ81377.1"/>
    <property type="molecule type" value="Genomic_DNA"/>
</dbReference>
<feature type="compositionally biased region" description="Polar residues" evidence="1">
    <location>
        <begin position="10"/>
        <end position="20"/>
    </location>
</feature>
<reference evidence="2 3" key="1">
    <citation type="submission" date="2019-01" db="EMBL/GenBank/DDBJ databases">
        <title>Sequencing of cultivated peanut Arachis hypogaea provides insights into genome evolution and oil improvement.</title>
        <authorList>
            <person name="Chen X."/>
        </authorList>
    </citation>
    <scope>NUCLEOTIDE SEQUENCE [LARGE SCALE GENOMIC DNA]</scope>
    <source>
        <strain evidence="3">cv. Fuhuasheng</strain>
        <tissue evidence="2">Leaves</tissue>
    </source>
</reference>
<gene>
    <name evidence="2" type="ORF">Ahy_Scaffold1g107329</name>
</gene>
<organism evidence="2 3">
    <name type="scientific">Arachis hypogaea</name>
    <name type="common">Peanut</name>
    <dbReference type="NCBI Taxonomy" id="3818"/>
    <lineage>
        <taxon>Eukaryota</taxon>
        <taxon>Viridiplantae</taxon>
        <taxon>Streptophyta</taxon>
        <taxon>Embryophyta</taxon>
        <taxon>Tracheophyta</taxon>
        <taxon>Spermatophyta</taxon>
        <taxon>Magnoliopsida</taxon>
        <taxon>eudicotyledons</taxon>
        <taxon>Gunneridae</taxon>
        <taxon>Pentapetalae</taxon>
        <taxon>rosids</taxon>
        <taxon>fabids</taxon>
        <taxon>Fabales</taxon>
        <taxon>Fabaceae</taxon>
        <taxon>Papilionoideae</taxon>
        <taxon>50 kb inversion clade</taxon>
        <taxon>dalbergioids sensu lato</taxon>
        <taxon>Dalbergieae</taxon>
        <taxon>Pterocarpus clade</taxon>
        <taxon>Arachis</taxon>
    </lineage>
</organism>
<feature type="region of interest" description="Disordered" evidence="1">
    <location>
        <begin position="1"/>
        <end position="21"/>
    </location>
</feature>
<sequence length="105" mass="11001">MRSKSGLSAGITSARSSASEVNEIDSGEVLSVSVLLSPGNSIKNSPKQALNLPTKLGTLPCCCFNLCLVHPVHAIVRQTLRGQLDHSLATAMFLLPSQPPSFLGS</sequence>
<comment type="caution">
    <text evidence="2">The sequence shown here is derived from an EMBL/GenBank/DDBJ whole genome shotgun (WGS) entry which is preliminary data.</text>
</comment>
<keyword evidence="3" id="KW-1185">Reference proteome</keyword>
<dbReference type="Proteomes" id="UP000289738">
    <property type="component" value="Unassembled WGS sequence"/>
</dbReference>
<proteinExistence type="predicted"/>
<dbReference type="AlphaFoldDB" id="A0A444WV89"/>
<accession>A0A444WV89</accession>
<evidence type="ECO:0000313" key="3">
    <source>
        <dbReference type="Proteomes" id="UP000289738"/>
    </source>
</evidence>
<protein>
    <submittedName>
        <fullName evidence="2">Uncharacterized protein</fullName>
    </submittedName>
</protein>
<evidence type="ECO:0000313" key="2">
    <source>
        <dbReference type="EMBL" id="RYQ81377.1"/>
    </source>
</evidence>
<name>A0A444WV89_ARAHY</name>
<evidence type="ECO:0000256" key="1">
    <source>
        <dbReference type="SAM" id="MobiDB-lite"/>
    </source>
</evidence>